<evidence type="ECO:0000313" key="2">
    <source>
        <dbReference type="Proteomes" id="UP001244207"/>
    </source>
</evidence>
<protein>
    <submittedName>
        <fullName evidence="1">Uncharacterized protein</fullName>
    </submittedName>
</protein>
<feature type="non-terminal residue" evidence="1">
    <location>
        <position position="1"/>
    </location>
</feature>
<proteinExistence type="predicted"/>
<dbReference type="Proteomes" id="UP001244207">
    <property type="component" value="Unassembled WGS sequence"/>
</dbReference>
<dbReference type="GeneID" id="85390666"/>
<comment type="caution">
    <text evidence="1">The sequence shown here is derived from an EMBL/GenBank/DDBJ whole genome shotgun (WGS) entry which is preliminary data.</text>
</comment>
<organism evidence="1 2">
    <name type="scientific">Glomerella acutata</name>
    <name type="common">Colletotrichum acutatum</name>
    <dbReference type="NCBI Taxonomy" id="27357"/>
    <lineage>
        <taxon>Eukaryota</taxon>
        <taxon>Fungi</taxon>
        <taxon>Dikarya</taxon>
        <taxon>Ascomycota</taxon>
        <taxon>Pezizomycotina</taxon>
        <taxon>Sordariomycetes</taxon>
        <taxon>Hypocreomycetidae</taxon>
        <taxon>Glomerellales</taxon>
        <taxon>Glomerellaceae</taxon>
        <taxon>Colletotrichum</taxon>
        <taxon>Colletotrichum acutatum species complex</taxon>
    </lineage>
</organism>
<accession>A0AAD8U7D4</accession>
<keyword evidence="2" id="KW-1185">Reference proteome</keyword>
<name>A0AAD8U7D4_GLOAC</name>
<gene>
    <name evidence="1" type="ORF">BDZ83DRAFT_595115</name>
</gene>
<dbReference type="AlphaFoldDB" id="A0AAD8U7D4"/>
<sequence length="49" mass="5672">PGSGIKSYFYYKYRLKGKVFKDIKDYYSYLDLVNLKVNALPSDNSSAIK</sequence>
<dbReference type="EMBL" id="JAHMHS010000273">
    <property type="protein sequence ID" value="KAK1703871.1"/>
    <property type="molecule type" value="Genomic_DNA"/>
</dbReference>
<evidence type="ECO:0000313" key="1">
    <source>
        <dbReference type="EMBL" id="KAK1703871.1"/>
    </source>
</evidence>
<reference evidence="1" key="1">
    <citation type="submission" date="2021-12" db="EMBL/GenBank/DDBJ databases">
        <title>Comparative genomics, transcriptomics and evolutionary studies reveal genomic signatures of adaptation to plant cell wall in hemibiotrophic fungi.</title>
        <authorList>
            <consortium name="DOE Joint Genome Institute"/>
            <person name="Baroncelli R."/>
            <person name="Diaz J.F."/>
            <person name="Benocci T."/>
            <person name="Peng M."/>
            <person name="Battaglia E."/>
            <person name="Haridas S."/>
            <person name="Andreopoulos W."/>
            <person name="Labutti K."/>
            <person name="Pangilinan J."/>
            <person name="Floch G.L."/>
            <person name="Makela M.R."/>
            <person name="Henrissat B."/>
            <person name="Grigoriev I.V."/>
            <person name="Crouch J.A."/>
            <person name="De Vries R.P."/>
            <person name="Sukno S.A."/>
            <person name="Thon M.R."/>
        </authorList>
    </citation>
    <scope>NUCLEOTIDE SEQUENCE</scope>
    <source>
        <strain evidence="1">CBS 112980</strain>
    </source>
</reference>
<dbReference type="RefSeq" id="XP_060357359.1">
    <property type="nucleotide sequence ID" value="XM_060506767.1"/>
</dbReference>